<proteinExistence type="predicted"/>
<reference evidence="2" key="1">
    <citation type="journal article" date="2019" name="Int. J. Syst. Evol. Microbiol.">
        <title>The Global Catalogue of Microorganisms (GCM) 10K type strain sequencing project: providing services to taxonomists for standard genome sequencing and annotation.</title>
        <authorList>
            <consortium name="The Broad Institute Genomics Platform"/>
            <consortium name="The Broad Institute Genome Sequencing Center for Infectious Disease"/>
            <person name="Wu L."/>
            <person name="Ma J."/>
        </authorList>
    </citation>
    <scope>NUCLEOTIDE SEQUENCE [LARGE SCALE GENOMIC DNA]</scope>
    <source>
        <strain evidence="2">JCM 3146</strain>
    </source>
</reference>
<accession>A0ABP3G9T6</accession>
<dbReference type="InterPro" id="IPR019933">
    <property type="entry name" value="DivIVA_domain"/>
</dbReference>
<gene>
    <name evidence="1" type="ORF">GCM10010151_32420</name>
</gene>
<dbReference type="Gene3D" id="6.10.250.660">
    <property type="match status" value="2"/>
</dbReference>
<name>A0ABP3G9T6_9ACTN</name>
<keyword evidence="2" id="KW-1185">Reference proteome</keyword>
<evidence type="ECO:0000313" key="1">
    <source>
        <dbReference type="EMBL" id="GAA0340326.1"/>
    </source>
</evidence>
<evidence type="ECO:0008006" key="3">
    <source>
        <dbReference type="Google" id="ProtNLM"/>
    </source>
</evidence>
<dbReference type="NCBIfam" id="TIGR03544">
    <property type="entry name" value="DivI1A_domain"/>
    <property type="match status" value="3"/>
</dbReference>
<dbReference type="EMBL" id="BAAABM010000023">
    <property type="protein sequence ID" value="GAA0340326.1"/>
    <property type="molecule type" value="Genomic_DNA"/>
</dbReference>
<organism evidence="1 2">
    <name type="scientific">Actinoallomurus spadix</name>
    <dbReference type="NCBI Taxonomy" id="79912"/>
    <lineage>
        <taxon>Bacteria</taxon>
        <taxon>Bacillati</taxon>
        <taxon>Actinomycetota</taxon>
        <taxon>Actinomycetes</taxon>
        <taxon>Streptosporangiales</taxon>
        <taxon>Thermomonosporaceae</taxon>
        <taxon>Actinoallomurus</taxon>
    </lineage>
</organism>
<dbReference type="Proteomes" id="UP001501822">
    <property type="component" value="Unassembled WGS sequence"/>
</dbReference>
<protein>
    <recommendedName>
        <fullName evidence="3">Antigen 84</fullName>
    </recommendedName>
</protein>
<comment type="caution">
    <text evidence="1">The sequence shown here is derived from an EMBL/GenBank/DDBJ whole genome shotgun (WGS) entry which is preliminary data.</text>
</comment>
<evidence type="ECO:0000313" key="2">
    <source>
        <dbReference type="Proteomes" id="UP001501822"/>
    </source>
</evidence>
<sequence>MPDFPLALRGYHRHQVDAFVARIEGTLGRAQLFAPPVTAAEVGTVRFAIALRGYRVQAVDERLEEYLRELELKENGDGRRLSAADADRLIGLVRNVRFVPTRLSEGYDEREVDAFLDRLIAELRGRRPRSADIRAARFATTRLRPGYAQPDVDGFLDHLAAEIDRLARTR</sequence>
<dbReference type="RefSeq" id="WP_252807886.1">
    <property type="nucleotide sequence ID" value="NZ_BAAABM010000023.1"/>
</dbReference>